<dbReference type="Proteomes" id="UP000488521">
    <property type="component" value="Unassembled WGS sequence"/>
</dbReference>
<gene>
    <name evidence="1" type="ORF">GAN59_21340</name>
</gene>
<keyword evidence="1" id="KW-0808">Transferase</keyword>
<dbReference type="AlphaFoldDB" id="A0A1H7XM14"/>
<sequence length="371" mass="43009">MRICILTQPLCTNYGGLLQTYALQVVLKRMGHEVWTENRKENSLSLISKFKLFIKRILAPIRGIYYGTDEQNKVISQYTELFIRNYITITDPVTSNTKEVLRRYAFDAYIVGSDQVWRPCYSYYLPNYFLDFTMGDKVKRIAYAASFGTSEWEFTAEQTEQCAALAKSFDAISVREDSGVELCSKYLGVNAVCLLDPTLLLRKEDYVYLVEKEQVTAFDSKLMTYVLDQSEEKQRIIQELSYKLGLTPIVVMPKFAFEKTGPKKISNCIFPPVTKWLRGFMDAEYVVTDSFHGTVFSIIFNKPFIVIANKERGLGRFTSLLRMLGLESRLVYTFDDITDQLIYTSIDYTQVNRILRRERDRALEFLKASLR</sequence>
<dbReference type="RefSeq" id="WP_074859875.1">
    <property type="nucleotide sequence ID" value="NZ_BQNN01000001.1"/>
</dbReference>
<accession>A0A1H7XM14</accession>
<name>A0A1H7XM14_BACT4</name>
<dbReference type="EMBL" id="WCRS01000022">
    <property type="protein sequence ID" value="KAB4469585.1"/>
    <property type="molecule type" value="Genomic_DNA"/>
</dbReference>
<organism evidence="1 2">
    <name type="scientific">Bacteroides thetaiotaomicron</name>
    <dbReference type="NCBI Taxonomy" id="818"/>
    <lineage>
        <taxon>Bacteria</taxon>
        <taxon>Pseudomonadati</taxon>
        <taxon>Bacteroidota</taxon>
        <taxon>Bacteroidia</taxon>
        <taxon>Bacteroidales</taxon>
        <taxon>Bacteroidaceae</taxon>
        <taxon>Bacteroides</taxon>
    </lineage>
</organism>
<reference evidence="1 2" key="1">
    <citation type="journal article" date="2019" name="Nat. Med.">
        <title>A library of human gut bacterial isolates paired with longitudinal multiomics data enables mechanistic microbiome research.</title>
        <authorList>
            <person name="Poyet M."/>
            <person name="Groussin M."/>
            <person name="Gibbons S.M."/>
            <person name="Avila-Pacheco J."/>
            <person name="Jiang X."/>
            <person name="Kearney S.M."/>
            <person name="Perrotta A.R."/>
            <person name="Berdy B."/>
            <person name="Zhao S."/>
            <person name="Lieberman T.D."/>
            <person name="Swanson P.K."/>
            <person name="Smith M."/>
            <person name="Roesemann S."/>
            <person name="Alexander J.E."/>
            <person name="Rich S.A."/>
            <person name="Livny J."/>
            <person name="Vlamakis H."/>
            <person name="Clish C."/>
            <person name="Bullock K."/>
            <person name="Deik A."/>
            <person name="Scott J."/>
            <person name="Pierce K.A."/>
            <person name="Xavier R.J."/>
            <person name="Alm E.J."/>
        </authorList>
    </citation>
    <scope>NUCLEOTIDE SEQUENCE [LARGE SCALE GENOMIC DNA]</scope>
    <source>
        <strain evidence="1 2">BIOML-A156</strain>
    </source>
</reference>
<protein>
    <submittedName>
        <fullName evidence="1">Polysaccharide pyruvyl transferase family protein</fullName>
    </submittedName>
</protein>
<dbReference type="GO" id="GO:0016740">
    <property type="term" value="F:transferase activity"/>
    <property type="evidence" value="ECO:0007669"/>
    <property type="project" value="UniProtKB-KW"/>
</dbReference>
<evidence type="ECO:0000313" key="2">
    <source>
        <dbReference type="Proteomes" id="UP000488521"/>
    </source>
</evidence>
<evidence type="ECO:0000313" key="1">
    <source>
        <dbReference type="EMBL" id="KAB4469585.1"/>
    </source>
</evidence>
<dbReference type="Pfam" id="PF04230">
    <property type="entry name" value="PS_pyruv_trans"/>
    <property type="match status" value="1"/>
</dbReference>
<comment type="caution">
    <text evidence="1">The sequence shown here is derived from an EMBL/GenBank/DDBJ whole genome shotgun (WGS) entry which is preliminary data.</text>
</comment>
<proteinExistence type="predicted"/>
<dbReference type="InterPro" id="IPR007345">
    <property type="entry name" value="Polysacch_pyruvyl_Trfase"/>
</dbReference>